<name>A0ACC4B1C9_POPAL</name>
<organism evidence="1 2">
    <name type="scientific">Populus alba</name>
    <name type="common">White poplar</name>
    <dbReference type="NCBI Taxonomy" id="43335"/>
    <lineage>
        <taxon>Eukaryota</taxon>
        <taxon>Viridiplantae</taxon>
        <taxon>Streptophyta</taxon>
        <taxon>Embryophyta</taxon>
        <taxon>Tracheophyta</taxon>
        <taxon>Spermatophyta</taxon>
        <taxon>Magnoliopsida</taxon>
        <taxon>eudicotyledons</taxon>
        <taxon>Gunneridae</taxon>
        <taxon>Pentapetalae</taxon>
        <taxon>rosids</taxon>
        <taxon>fabids</taxon>
        <taxon>Malpighiales</taxon>
        <taxon>Salicaceae</taxon>
        <taxon>Saliceae</taxon>
        <taxon>Populus</taxon>
    </lineage>
</organism>
<sequence length="571" mass="64932">MLPRLSDKTCSWFTFPVRDKGEEEEEEEDNVPESKCASRVVALCPSLIRVVLLVIVEGKVSELSVRWFSSSSNDDTDSDAENEENDKSDNCERENKGAIVKSTADPAEVHKVCKVIDELFALDHNMEAVLDECGINLSHDLVTEVLERFRHARKPAFRFFCWAAEKSGFVHDSRTYHSMMIILAKARQFETMMSMLEEMGEKRLLTLDTFSIAMRAFAAAKERKKAVVYTCLMTGYGNHKRMDMVYELLKEMKEKGCAPDGKTYNALIKLMTSQRMPDDAVRIYKKMIQNGIEPSIHSYNMIMKSYFQIRNYEMGHAVWDEMSKKGFCPDDNSYTVFIGGLISQGRSEEACKYLEEMIEKGMKAPQLDYNKFAADFSRAGKPDILEELAQKMKFSGKFEVSNVFARWAEMMKKRVKRREPGNRKCTQLARDQRVVAERTSFSELCLITSAKYTQRVAWMRYFGLSPLCSIEIFSVGLSEFPVHPLVSAIVLSVRVPCTAIILIYLFLVDFKEHNINVVALFKRHSGSYLPGNGRHHHHVQGTLCFASCSAGLLPFEALLLSTTVSNPSSLS</sequence>
<dbReference type="Proteomes" id="UP000309997">
    <property type="component" value="Unassembled WGS sequence"/>
</dbReference>
<gene>
    <name evidence="1" type="ORF">D5086_026224</name>
</gene>
<evidence type="ECO:0000313" key="1">
    <source>
        <dbReference type="EMBL" id="KAL3572320.1"/>
    </source>
</evidence>
<proteinExistence type="predicted"/>
<protein>
    <submittedName>
        <fullName evidence="1">Uncharacterized protein</fullName>
    </submittedName>
</protein>
<comment type="caution">
    <text evidence="1">The sequence shown here is derived from an EMBL/GenBank/DDBJ whole genome shotgun (WGS) entry which is preliminary data.</text>
</comment>
<accession>A0ACC4B1C9</accession>
<keyword evidence="2" id="KW-1185">Reference proteome</keyword>
<reference evidence="1 2" key="1">
    <citation type="journal article" date="2024" name="Plant Biotechnol. J.">
        <title>Genome and CRISPR/Cas9 system of a widespread forest tree (Populus alba) in the world.</title>
        <authorList>
            <person name="Liu Y.J."/>
            <person name="Jiang P.F."/>
            <person name="Han X.M."/>
            <person name="Li X.Y."/>
            <person name="Wang H.M."/>
            <person name="Wang Y.J."/>
            <person name="Wang X.X."/>
            <person name="Zeng Q.Y."/>
        </authorList>
    </citation>
    <scope>NUCLEOTIDE SEQUENCE [LARGE SCALE GENOMIC DNA]</scope>
    <source>
        <strain evidence="2">cv. PAL-ZL1</strain>
    </source>
</reference>
<evidence type="ECO:0000313" key="2">
    <source>
        <dbReference type="Proteomes" id="UP000309997"/>
    </source>
</evidence>
<dbReference type="EMBL" id="RCHU02000014">
    <property type="protein sequence ID" value="KAL3572320.1"/>
    <property type="molecule type" value="Genomic_DNA"/>
</dbReference>